<sequence>MIRLMLYLTLRQYEYVATVARAGSLAAAAAQLNVSQPSLSVALSRVEARLGLKLFHRGKGMPVRLTPVGESYMKAVEGFLATARRLEDPQHLGRSGGQVVLGVFDDLAPFHLCPLLAALRHDLPDIEIRHRTGNFETLAREMLEGRIDLAVSYDLGLDGSFLRLPLLQVRPHAFLSANDPLASGEDVTLAALSSRPLILSEEGLSVRHMLGLFRRIGARPELRHRVASLELMRSLAANGAGVGISYGAPRTAMSYDGREVVARPLRDAFAREPVVLVETATAEETGLRCRVRGSIAGYFAAA</sequence>
<dbReference type="PROSITE" id="PS50931">
    <property type="entry name" value="HTH_LYSR"/>
    <property type="match status" value="1"/>
</dbReference>
<dbReference type="GO" id="GO:0003677">
    <property type="term" value="F:DNA binding"/>
    <property type="evidence" value="ECO:0007669"/>
    <property type="project" value="UniProtKB-KW"/>
</dbReference>
<dbReference type="InterPro" id="IPR036388">
    <property type="entry name" value="WH-like_DNA-bd_sf"/>
</dbReference>
<dbReference type="PANTHER" id="PTHR30346">
    <property type="entry name" value="TRANSCRIPTIONAL DUAL REGULATOR HCAR-RELATED"/>
    <property type="match status" value="1"/>
</dbReference>
<accession>A0A2G1MG43</accession>
<proteinExistence type="inferred from homology"/>
<dbReference type="PRINTS" id="PR00039">
    <property type="entry name" value="HTHLYSR"/>
</dbReference>
<organism evidence="6 7">
    <name type="scientific">Limimaricola cinnabarinus</name>
    <dbReference type="NCBI Taxonomy" id="1125964"/>
    <lineage>
        <taxon>Bacteria</taxon>
        <taxon>Pseudomonadati</taxon>
        <taxon>Pseudomonadota</taxon>
        <taxon>Alphaproteobacteria</taxon>
        <taxon>Rhodobacterales</taxon>
        <taxon>Paracoccaceae</taxon>
        <taxon>Limimaricola</taxon>
    </lineage>
</organism>
<comment type="similarity">
    <text evidence="1">Belongs to the LysR transcriptional regulatory family.</text>
</comment>
<evidence type="ECO:0000256" key="2">
    <source>
        <dbReference type="ARBA" id="ARBA00023015"/>
    </source>
</evidence>
<keyword evidence="4" id="KW-0804">Transcription</keyword>
<dbReference type="OrthoDB" id="8679465at2"/>
<dbReference type="SUPFAM" id="SSF46785">
    <property type="entry name" value="Winged helix' DNA-binding domain"/>
    <property type="match status" value="1"/>
</dbReference>
<evidence type="ECO:0000313" key="7">
    <source>
        <dbReference type="Proteomes" id="UP000221860"/>
    </source>
</evidence>
<dbReference type="Pfam" id="PF03466">
    <property type="entry name" value="LysR_substrate"/>
    <property type="match status" value="1"/>
</dbReference>
<dbReference type="SUPFAM" id="SSF53850">
    <property type="entry name" value="Periplasmic binding protein-like II"/>
    <property type="match status" value="1"/>
</dbReference>
<keyword evidence="3" id="KW-0238">DNA-binding</keyword>
<evidence type="ECO:0000256" key="1">
    <source>
        <dbReference type="ARBA" id="ARBA00009437"/>
    </source>
</evidence>
<comment type="caution">
    <text evidence="6">The sequence shown here is derived from an EMBL/GenBank/DDBJ whole genome shotgun (WGS) entry which is preliminary data.</text>
</comment>
<gene>
    <name evidence="6" type="ORF">CJ301_09985</name>
</gene>
<protein>
    <submittedName>
        <fullName evidence="6">LysR family transcriptional regulator</fullName>
    </submittedName>
</protein>
<dbReference type="EMBL" id="NQWH01000012">
    <property type="protein sequence ID" value="PHP27713.1"/>
    <property type="molecule type" value="Genomic_DNA"/>
</dbReference>
<evidence type="ECO:0000256" key="3">
    <source>
        <dbReference type="ARBA" id="ARBA00023125"/>
    </source>
</evidence>
<dbReference type="GO" id="GO:0003700">
    <property type="term" value="F:DNA-binding transcription factor activity"/>
    <property type="evidence" value="ECO:0007669"/>
    <property type="project" value="InterPro"/>
</dbReference>
<name>A0A2G1MG43_9RHOB</name>
<dbReference type="Pfam" id="PF00126">
    <property type="entry name" value="HTH_1"/>
    <property type="match status" value="1"/>
</dbReference>
<dbReference type="AlphaFoldDB" id="A0A2G1MG43"/>
<dbReference type="InterPro" id="IPR005119">
    <property type="entry name" value="LysR_subst-bd"/>
</dbReference>
<evidence type="ECO:0000259" key="5">
    <source>
        <dbReference type="PROSITE" id="PS50931"/>
    </source>
</evidence>
<dbReference type="InterPro" id="IPR036390">
    <property type="entry name" value="WH_DNA-bd_sf"/>
</dbReference>
<reference evidence="6 7" key="1">
    <citation type="submission" date="2017-08" db="EMBL/GenBank/DDBJ databases">
        <title>Draft Genome Sequence of Loktanella cinnabarina Strain XM1, Isolated from Coastal Surface Water.</title>
        <authorList>
            <person name="Ma R."/>
            <person name="Wang J."/>
            <person name="Wang Q."/>
            <person name="Ma Z."/>
            <person name="Li J."/>
            <person name="Chen L."/>
        </authorList>
    </citation>
    <scope>NUCLEOTIDE SEQUENCE [LARGE SCALE GENOMIC DNA]</scope>
    <source>
        <strain evidence="6 7">XM1</strain>
    </source>
</reference>
<dbReference type="Gene3D" id="1.10.10.10">
    <property type="entry name" value="Winged helix-like DNA-binding domain superfamily/Winged helix DNA-binding domain"/>
    <property type="match status" value="1"/>
</dbReference>
<dbReference type="PANTHER" id="PTHR30346:SF0">
    <property type="entry name" value="HCA OPERON TRANSCRIPTIONAL ACTIVATOR HCAR"/>
    <property type="match status" value="1"/>
</dbReference>
<dbReference type="GO" id="GO:0032993">
    <property type="term" value="C:protein-DNA complex"/>
    <property type="evidence" value="ECO:0007669"/>
    <property type="project" value="TreeGrafter"/>
</dbReference>
<evidence type="ECO:0000256" key="4">
    <source>
        <dbReference type="ARBA" id="ARBA00023163"/>
    </source>
</evidence>
<dbReference type="Proteomes" id="UP000221860">
    <property type="component" value="Unassembled WGS sequence"/>
</dbReference>
<dbReference type="Gene3D" id="3.40.190.10">
    <property type="entry name" value="Periplasmic binding protein-like II"/>
    <property type="match status" value="2"/>
</dbReference>
<feature type="domain" description="HTH lysR-type" evidence="5">
    <location>
        <begin position="8"/>
        <end position="66"/>
    </location>
</feature>
<evidence type="ECO:0000313" key="6">
    <source>
        <dbReference type="EMBL" id="PHP27713.1"/>
    </source>
</evidence>
<keyword evidence="7" id="KW-1185">Reference proteome</keyword>
<keyword evidence="2" id="KW-0805">Transcription regulation</keyword>
<dbReference type="InterPro" id="IPR000847">
    <property type="entry name" value="LysR_HTH_N"/>
</dbReference>